<dbReference type="InterPro" id="IPR002877">
    <property type="entry name" value="RNA_MeTrfase_FtsJ_dom"/>
</dbReference>
<dbReference type="Pfam" id="PF01479">
    <property type="entry name" value="S4"/>
    <property type="match status" value="1"/>
</dbReference>
<dbReference type="InterPro" id="IPR047048">
    <property type="entry name" value="TlyA"/>
</dbReference>
<evidence type="ECO:0000256" key="2">
    <source>
        <dbReference type="ARBA" id="ARBA00029460"/>
    </source>
</evidence>
<reference evidence="5 6" key="2">
    <citation type="submission" date="2024-09" db="EMBL/GenBank/DDBJ databases">
        <title>Draft genome sequence of Candidatus Magnetaquicoccaceae bacterium FCR-1.</title>
        <authorList>
            <person name="Shimoshige H."/>
            <person name="Shimamura S."/>
            <person name="Taoka A."/>
            <person name="Kobayashi H."/>
            <person name="Maekawa T."/>
        </authorList>
    </citation>
    <scope>NUCLEOTIDE SEQUENCE [LARGE SCALE GENOMIC DNA]</scope>
    <source>
        <strain evidence="5 6">FCR-1</strain>
    </source>
</reference>
<feature type="domain" description="RNA-binding S4" evidence="4">
    <location>
        <begin position="3"/>
        <end position="68"/>
    </location>
</feature>
<name>A0ABQ0C668_9PROT</name>
<dbReference type="SUPFAM" id="SSF53335">
    <property type="entry name" value="S-adenosyl-L-methionine-dependent methyltransferases"/>
    <property type="match status" value="1"/>
</dbReference>
<gene>
    <name evidence="5" type="primary">tlyA</name>
    <name evidence="5" type="ORF">SIID45300_00689</name>
</gene>
<dbReference type="PANTHER" id="PTHR32319:SF0">
    <property type="entry name" value="BACTERIAL HEMOLYSIN-LIKE PROTEIN"/>
    <property type="match status" value="1"/>
</dbReference>
<comment type="similarity">
    <text evidence="2">Belongs to the TlyA family.</text>
</comment>
<proteinExistence type="inferred from homology"/>
<dbReference type="GO" id="GO:0032259">
    <property type="term" value="P:methylation"/>
    <property type="evidence" value="ECO:0007669"/>
    <property type="project" value="UniProtKB-KW"/>
</dbReference>
<dbReference type="EMBL" id="BAAFGK010000002">
    <property type="protein sequence ID" value="GAB0056383.1"/>
    <property type="molecule type" value="Genomic_DNA"/>
</dbReference>
<dbReference type="InterPro" id="IPR029063">
    <property type="entry name" value="SAM-dependent_MTases_sf"/>
</dbReference>
<dbReference type="CDD" id="cd02440">
    <property type="entry name" value="AdoMet_MTases"/>
    <property type="match status" value="1"/>
</dbReference>
<dbReference type="InterPro" id="IPR036986">
    <property type="entry name" value="S4_RNA-bd_sf"/>
</dbReference>
<dbReference type="RefSeq" id="WP_420904093.1">
    <property type="nucleotide sequence ID" value="NZ_BAAFGK010000002.1"/>
</dbReference>
<dbReference type="Gene3D" id="3.10.290.10">
    <property type="entry name" value="RNA-binding S4 domain"/>
    <property type="match status" value="1"/>
</dbReference>
<dbReference type="InterPro" id="IPR004538">
    <property type="entry name" value="Hemolysin_A/TlyA"/>
</dbReference>
<reference evidence="5 6" key="1">
    <citation type="submission" date="2024-05" db="EMBL/GenBank/DDBJ databases">
        <authorList>
            <consortium name="Candidatus Magnetaquicoccaceae bacterium FCR-1 genome sequencing consortium"/>
            <person name="Shimoshige H."/>
            <person name="Shimamura S."/>
            <person name="Taoka A."/>
            <person name="Kobayashi H."/>
            <person name="Maekawa T."/>
        </authorList>
    </citation>
    <scope>NUCLEOTIDE SEQUENCE [LARGE SCALE GENOMIC DNA]</scope>
    <source>
        <strain evidence="5 6">FCR-1</strain>
    </source>
</reference>
<dbReference type="SUPFAM" id="SSF55174">
    <property type="entry name" value="Alpha-L RNA-binding motif"/>
    <property type="match status" value="1"/>
</dbReference>
<dbReference type="CDD" id="cd00165">
    <property type="entry name" value="S4"/>
    <property type="match status" value="1"/>
</dbReference>
<dbReference type="Pfam" id="PF01728">
    <property type="entry name" value="FtsJ"/>
    <property type="match status" value="1"/>
</dbReference>
<dbReference type="PANTHER" id="PTHR32319">
    <property type="entry name" value="BACTERIAL HEMOLYSIN-LIKE PROTEIN"/>
    <property type="match status" value="1"/>
</dbReference>
<dbReference type="EC" id="2.1.1.226" evidence="5"/>
<keyword evidence="6" id="KW-1185">Reference proteome</keyword>
<protein>
    <submittedName>
        <fullName evidence="5">16S/23S rRNA (Cytidine-2'-O)-methyltransferase TlyA</fullName>
        <ecNumber evidence="5">2.1.1.226</ecNumber>
    </submittedName>
</protein>
<keyword evidence="1 3" id="KW-0694">RNA-binding</keyword>
<evidence type="ECO:0000256" key="1">
    <source>
        <dbReference type="ARBA" id="ARBA00022884"/>
    </source>
</evidence>
<sequence length="246" mass="26176">MRKRLDQLLIERGLASDATQAQALILAGKVLVNDRADGKAGSLIAGEARIRLKDPPLAWVSRGALKLKAALEDRGWDLTGLACLDVGASTGGFTDVMLAHGAARVFAVDVGHGQLAWKLQTDPRVVVMDRRNIRHLRPEDLPGPVDFLASDISFISQTLALPPSIACLRPGGHGVVLIKPQFELPRDNIDKGGVVRDPARHEQAIGKVRAAGESLGLTTLAILPSPIAGPAGNREFLYCFGKPSLA</sequence>
<evidence type="ECO:0000256" key="3">
    <source>
        <dbReference type="PROSITE-ProRule" id="PRU00182"/>
    </source>
</evidence>
<keyword evidence="5" id="KW-0489">Methyltransferase</keyword>
<dbReference type="GO" id="GO:0008168">
    <property type="term" value="F:methyltransferase activity"/>
    <property type="evidence" value="ECO:0007669"/>
    <property type="project" value="UniProtKB-KW"/>
</dbReference>
<organism evidence="5 6">
    <name type="scientific">Candidatus Magnetaquiglobus chichijimensis</name>
    <dbReference type="NCBI Taxonomy" id="3141448"/>
    <lineage>
        <taxon>Bacteria</taxon>
        <taxon>Pseudomonadati</taxon>
        <taxon>Pseudomonadota</taxon>
        <taxon>Magnetococcia</taxon>
        <taxon>Magnetococcales</taxon>
        <taxon>Candidatus Magnetaquicoccaceae</taxon>
        <taxon>Candidatus Magnetaquiglobus</taxon>
    </lineage>
</organism>
<accession>A0ABQ0C668</accession>
<dbReference type="NCBIfam" id="TIGR00478">
    <property type="entry name" value="tly"/>
    <property type="match status" value="1"/>
</dbReference>
<dbReference type="Gene3D" id="3.40.50.150">
    <property type="entry name" value="Vaccinia Virus protein VP39"/>
    <property type="match status" value="1"/>
</dbReference>
<dbReference type="SMART" id="SM00363">
    <property type="entry name" value="S4"/>
    <property type="match status" value="1"/>
</dbReference>
<evidence type="ECO:0000313" key="6">
    <source>
        <dbReference type="Proteomes" id="UP001628193"/>
    </source>
</evidence>
<evidence type="ECO:0000259" key="4">
    <source>
        <dbReference type="SMART" id="SM00363"/>
    </source>
</evidence>
<evidence type="ECO:0000313" key="5">
    <source>
        <dbReference type="EMBL" id="GAB0056383.1"/>
    </source>
</evidence>
<dbReference type="PROSITE" id="PS50889">
    <property type="entry name" value="S4"/>
    <property type="match status" value="1"/>
</dbReference>
<dbReference type="PIRSF" id="PIRSF005578">
    <property type="entry name" value="TlyA"/>
    <property type="match status" value="1"/>
</dbReference>
<comment type="caution">
    <text evidence="5">The sequence shown here is derived from an EMBL/GenBank/DDBJ whole genome shotgun (WGS) entry which is preliminary data.</text>
</comment>
<dbReference type="Proteomes" id="UP001628193">
    <property type="component" value="Unassembled WGS sequence"/>
</dbReference>
<keyword evidence="5" id="KW-0808">Transferase</keyword>
<dbReference type="InterPro" id="IPR002942">
    <property type="entry name" value="S4_RNA-bd"/>
</dbReference>